<dbReference type="Gene3D" id="3.40.50.2000">
    <property type="entry name" value="Glycogen Phosphorylase B"/>
    <property type="match status" value="2"/>
</dbReference>
<evidence type="ECO:0000256" key="1">
    <source>
        <dbReference type="ARBA" id="ARBA00004922"/>
    </source>
</evidence>
<accession>A0A7S4PQ12</accession>
<keyword evidence="7" id="KW-0472">Membrane</keyword>
<evidence type="ECO:0000256" key="3">
    <source>
        <dbReference type="ARBA" id="ARBA00022679"/>
    </source>
</evidence>
<evidence type="ECO:0000256" key="5">
    <source>
        <dbReference type="ARBA" id="ARBA00022824"/>
    </source>
</evidence>
<dbReference type="Pfam" id="PF00534">
    <property type="entry name" value="Glycos_transf_1"/>
    <property type="match status" value="1"/>
</dbReference>
<evidence type="ECO:0000259" key="13">
    <source>
        <dbReference type="Pfam" id="PF13439"/>
    </source>
</evidence>
<dbReference type="GO" id="GO:0102704">
    <property type="term" value="F:GDP-Man:Man(2)GlcNAc(2)-PP-Dol alpha-1,6-mannosyltransferase activity"/>
    <property type="evidence" value="ECO:0007669"/>
    <property type="project" value="UniProtKB-UniRule"/>
</dbReference>
<comment type="function">
    <text evidence="10">Mannosylates Man(2)GlcNAc(2)-dolichol diphosphate and Man(1)GlcNAc(2)-dolichol diphosphate to form Man(3)GlcNAc(2)-dolichol diphosphate.</text>
</comment>
<gene>
    <name evidence="14" type="ORF">GTHE00462_LOCUS39200</name>
</gene>
<comment type="catalytic activity">
    <reaction evidence="8 10">
        <text>a beta-D-Man-(1-&gt;4)-beta-D-GlcNAc-(1-&gt;4)-alpha-D-GlcNAc-diphospho-di-trans,poly-cis-dolichol + GDP-alpha-D-mannose = an alpha-D-Man-(1-&gt;3)-beta-D-Man-(1-&gt;4)-beta-D-GlcNAc-(1-&gt;4)-alpha-D-GlcNAc-diphospho-di-trans,poly-cis-dolichol + GDP + H(+)</text>
        <dbReference type="Rhea" id="RHEA:29515"/>
        <dbReference type="Rhea" id="RHEA-COMP:19511"/>
        <dbReference type="Rhea" id="RHEA-COMP:19513"/>
        <dbReference type="ChEBI" id="CHEBI:15378"/>
        <dbReference type="ChEBI" id="CHEBI:57527"/>
        <dbReference type="ChEBI" id="CHEBI:58189"/>
        <dbReference type="ChEBI" id="CHEBI:58472"/>
        <dbReference type="ChEBI" id="CHEBI:132510"/>
        <dbReference type="EC" id="2.4.1.132"/>
    </reaction>
    <physiologicalReaction direction="left-to-right" evidence="8 10">
        <dbReference type="Rhea" id="RHEA:29516"/>
    </physiologicalReaction>
</comment>
<keyword evidence="2 10" id="KW-0328">Glycosyltransferase</keyword>
<dbReference type="PANTHER" id="PTHR45918">
    <property type="entry name" value="ALPHA-1,3/1,6-MANNOSYLTRANSFERASE ALG2"/>
    <property type="match status" value="1"/>
</dbReference>
<evidence type="ECO:0000256" key="7">
    <source>
        <dbReference type="ARBA" id="ARBA00023136"/>
    </source>
</evidence>
<comment type="similarity">
    <text evidence="10">Belongs to the glycosyltransferase group 1 family.</text>
</comment>
<comment type="pathway">
    <text evidence="1 10">Protein modification; protein glycosylation.</text>
</comment>
<dbReference type="EC" id="2.4.1.257" evidence="10"/>
<comment type="catalytic activity">
    <reaction evidence="9 10">
        <text>an alpha-D-Man-(1-&gt;3)-beta-D-Man-(1-&gt;4)-beta-D-GlcNAc-(1-&gt;4)-alpha-D-GlcNAc-diphospho-di-trans,poly-cis-dolichol + GDP-alpha-D-mannose = an alpha-D-Man-(1-&gt;3)-[alpha-D-Man-(1-&gt;6)]-beta-D-Man-(1-&gt;4)-beta-D-GlcNAc-(1-&gt;4)-alpha-D-GlcNAc-diphospho-di-trans,poly-cis-dolichol + GDP + H(+)</text>
        <dbReference type="Rhea" id="RHEA:29519"/>
        <dbReference type="Rhea" id="RHEA-COMP:19513"/>
        <dbReference type="Rhea" id="RHEA-COMP:19515"/>
        <dbReference type="ChEBI" id="CHEBI:15378"/>
        <dbReference type="ChEBI" id="CHEBI:57527"/>
        <dbReference type="ChEBI" id="CHEBI:58189"/>
        <dbReference type="ChEBI" id="CHEBI:132510"/>
        <dbReference type="ChEBI" id="CHEBI:132511"/>
        <dbReference type="EC" id="2.4.1.257"/>
    </reaction>
    <physiologicalReaction direction="left-to-right" evidence="9 10">
        <dbReference type="Rhea" id="RHEA:29520"/>
    </physiologicalReaction>
</comment>
<dbReference type="GO" id="GO:0005789">
    <property type="term" value="C:endoplasmic reticulum membrane"/>
    <property type="evidence" value="ECO:0007669"/>
    <property type="project" value="UniProtKB-SubCell"/>
</dbReference>
<keyword evidence="5" id="KW-0256">Endoplasmic reticulum</keyword>
<protein>
    <recommendedName>
        <fullName evidence="10">Alpha-1,3/1,6-mannosyltransferase ALG2</fullName>
        <ecNumber evidence="10">2.4.1.132</ecNumber>
        <ecNumber evidence="10">2.4.1.257</ecNumber>
    </recommendedName>
    <alternativeName>
        <fullName evidence="10">GDP-Man:Man(1)GlcNAc(2)-PP-Dol alpha-1,3-mannosyltransferase</fullName>
    </alternativeName>
</protein>
<keyword evidence="3 10" id="KW-0808">Transferase</keyword>
<evidence type="ECO:0000256" key="9">
    <source>
        <dbReference type="ARBA" id="ARBA00045104"/>
    </source>
</evidence>
<evidence type="ECO:0000256" key="11">
    <source>
        <dbReference type="SAM" id="MobiDB-lite"/>
    </source>
</evidence>
<reference evidence="14" key="1">
    <citation type="submission" date="2021-01" db="EMBL/GenBank/DDBJ databases">
        <authorList>
            <person name="Corre E."/>
            <person name="Pelletier E."/>
            <person name="Niang G."/>
            <person name="Scheremetjew M."/>
            <person name="Finn R."/>
            <person name="Kale V."/>
            <person name="Holt S."/>
            <person name="Cochrane G."/>
            <person name="Meng A."/>
            <person name="Brown T."/>
            <person name="Cohen L."/>
        </authorList>
    </citation>
    <scope>NUCLEOTIDE SEQUENCE</scope>
    <source>
        <strain evidence="14">CCMP 2712</strain>
    </source>
</reference>
<feature type="domain" description="Glycosyltransferase subfamily 4-like N-terminal" evidence="13">
    <location>
        <begin position="34"/>
        <end position="209"/>
    </location>
</feature>
<dbReference type="Pfam" id="PF13439">
    <property type="entry name" value="Glyco_transf_4"/>
    <property type="match status" value="1"/>
</dbReference>
<comment type="subcellular location">
    <subcellularLocation>
        <location evidence="10">Endoplasmic reticulum membrane</location>
        <topology evidence="10">Single-pass membrane protein</topology>
    </subcellularLocation>
</comment>
<sequence>MAAMWGMRRSRGGERGKQPSGSKKVAFVHPDLGIGGAERLVVDAAVGLQNKGHSVVMYTSHHDKNHCFQETRDGTLNVEVFGDFLPRHLLGRFHILFATLRGIYLAIVILLTQSHYDVIIVDQLSVPVPILLATGSKIVFYCHFPDLKLSGRRSLMKSLYRLPFDWLEEFTTLLAHRILVNSKYTAQVFHETFASAKISPEVLYPSINLKSYERNESGTSTRSEEAGDLLKTLRDFTCFVSINRFERKKNIDLAVKAFARLKRDQPKDEFGKLRLIIAGGYDPRVTENVEYKRELEGLSKSLAVSDQIIFKASFSDEERSLMLSHCFAVIYTPSNEHFGIVPIEAMYSQRPVLACNSGGPTESVLHEKTGLLCEATEEDFASGMNRMLKDRSWAREMGANGRKRVQENFSLDAFSQRLHEIIRSL</sequence>
<name>A0A7S4PQ12_GUITH</name>
<dbReference type="PANTHER" id="PTHR45918:SF1">
    <property type="entry name" value="ALPHA-1,3_1,6-MANNOSYLTRANSFERASE ALG2"/>
    <property type="match status" value="1"/>
</dbReference>
<dbReference type="AlphaFoldDB" id="A0A7S4PQ12"/>
<keyword evidence="6" id="KW-1133">Transmembrane helix</keyword>
<evidence type="ECO:0000256" key="8">
    <source>
        <dbReference type="ARBA" id="ARBA00045103"/>
    </source>
</evidence>
<dbReference type="EC" id="2.4.1.132" evidence="10"/>
<dbReference type="InterPro" id="IPR028098">
    <property type="entry name" value="Glyco_trans_4-like_N"/>
</dbReference>
<feature type="region of interest" description="Disordered" evidence="11">
    <location>
        <begin position="1"/>
        <end position="23"/>
    </location>
</feature>
<organism evidence="14">
    <name type="scientific">Guillardia theta</name>
    <name type="common">Cryptophyte</name>
    <name type="synonym">Cryptomonas phi</name>
    <dbReference type="NCBI Taxonomy" id="55529"/>
    <lineage>
        <taxon>Eukaryota</taxon>
        <taxon>Cryptophyceae</taxon>
        <taxon>Pyrenomonadales</taxon>
        <taxon>Geminigeraceae</taxon>
        <taxon>Guillardia</taxon>
    </lineage>
</organism>
<evidence type="ECO:0000256" key="10">
    <source>
        <dbReference type="RuleBase" id="RU367136"/>
    </source>
</evidence>
<dbReference type="FunFam" id="3.40.50.2000:FF:000210">
    <property type="entry name" value="Alpha-1,3/1,6-mannosyltransferase ALG2"/>
    <property type="match status" value="1"/>
</dbReference>
<feature type="domain" description="Glycosyl transferase family 1" evidence="12">
    <location>
        <begin position="238"/>
        <end position="404"/>
    </location>
</feature>
<dbReference type="InterPro" id="IPR001296">
    <property type="entry name" value="Glyco_trans_1"/>
</dbReference>
<keyword evidence="4" id="KW-0812">Transmembrane</keyword>
<evidence type="ECO:0000256" key="4">
    <source>
        <dbReference type="ARBA" id="ARBA00022692"/>
    </source>
</evidence>
<dbReference type="UniPathway" id="UPA00378"/>
<dbReference type="CDD" id="cd03805">
    <property type="entry name" value="GT4_ALG2-like"/>
    <property type="match status" value="1"/>
</dbReference>
<evidence type="ECO:0000259" key="12">
    <source>
        <dbReference type="Pfam" id="PF00534"/>
    </source>
</evidence>
<dbReference type="GO" id="GO:0004378">
    <property type="term" value="F:GDP-Man:Man(1)GlcNAc(2)-PP-Dol alpha-1,3-mannosyltransferase activity"/>
    <property type="evidence" value="ECO:0007669"/>
    <property type="project" value="UniProtKB-UniRule"/>
</dbReference>
<evidence type="ECO:0000256" key="6">
    <source>
        <dbReference type="ARBA" id="ARBA00022989"/>
    </source>
</evidence>
<dbReference type="InterPro" id="IPR027054">
    <property type="entry name" value="ALG2"/>
</dbReference>
<dbReference type="SUPFAM" id="SSF53756">
    <property type="entry name" value="UDP-Glycosyltransferase/glycogen phosphorylase"/>
    <property type="match status" value="1"/>
</dbReference>
<proteinExistence type="inferred from homology"/>
<evidence type="ECO:0000313" key="14">
    <source>
        <dbReference type="EMBL" id="CAE2341019.1"/>
    </source>
</evidence>
<evidence type="ECO:0000256" key="2">
    <source>
        <dbReference type="ARBA" id="ARBA00022676"/>
    </source>
</evidence>
<dbReference type="EMBL" id="HBKN01050221">
    <property type="protein sequence ID" value="CAE2341019.1"/>
    <property type="molecule type" value="Transcribed_RNA"/>
</dbReference>